<feature type="domain" description="C2" evidence="12">
    <location>
        <begin position="1"/>
        <end position="118"/>
    </location>
</feature>
<evidence type="ECO:0000256" key="1">
    <source>
        <dbReference type="ARBA" id="ARBA00000885"/>
    </source>
</evidence>
<dbReference type="SUPFAM" id="SSF56204">
    <property type="entry name" value="Hect, E3 ligase catalytic domain"/>
    <property type="match status" value="1"/>
</dbReference>
<dbReference type="PROSITE" id="PS50004">
    <property type="entry name" value="C2"/>
    <property type="match status" value="1"/>
</dbReference>
<comment type="similarity">
    <text evidence="4">Belongs to the RSP5/NEDD4 family.</text>
</comment>
<evidence type="ECO:0000259" key="14">
    <source>
        <dbReference type="PROSITE" id="PS50237"/>
    </source>
</evidence>
<dbReference type="Gene3D" id="2.20.70.10">
    <property type="match status" value="2"/>
</dbReference>
<evidence type="ECO:0000259" key="12">
    <source>
        <dbReference type="PROSITE" id="PS50004"/>
    </source>
</evidence>
<dbReference type="Pfam" id="PF00397">
    <property type="entry name" value="WW"/>
    <property type="match status" value="3"/>
</dbReference>
<dbReference type="InterPro" id="IPR035983">
    <property type="entry name" value="Hect_E3_ubiquitin_ligase"/>
</dbReference>
<gene>
    <name evidence="15" type="primary">RSP5</name>
    <name evidence="15" type="ORF">SBRCBS47491_002001</name>
</gene>
<comment type="subcellular location">
    <subcellularLocation>
        <location evidence="2">Cytoplasm</location>
    </subcellularLocation>
</comment>
<organism evidence="15 16">
    <name type="scientific">Sporothrix bragantina</name>
    <dbReference type="NCBI Taxonomy" id="671064"/>
    <lineage>
        <taxon>Eukaryota</taxon>
        <taxon>Fungi</taxon>
        <taxon>Dikarya</taxon>
        <taxon>Ascomycota</taxon>
        <taxon>Pezizomycotina</taxon>
        <taxon>Sordariomycetes</taxon>
        <taxon>Sordariomycetidae</taxon>
        <taxon>Ophiostomatales</taxon>
        <taxon>Ophiostomataceae</taxon>
        <taxon>Sporothrix</taxon>
    </lineage>
</organism>
<sequence length="865" mass="96427">MSSSRMDAGLPAQPNLRVTIIAADGLYKRDVFRFPDPFAVATINSEQTKTTSVSKRTLNPYWNESFDFRVNEDSILAVQVFDQRKFKKKDQGFLGVVNIRVGDAVELLNASDDQMLAPDLKKSTDNLVVHGKLILNLSTDLTSPPRQHQPPQQNAQQSSSTAAVAANSSRASVNTQQSSSLAASGARTHDRPTSAMSGSVNGGPASGSATSIPIRPASLVASNTGASGTASAAGAAAAPPAGAPPTSAPSASATNAPAGGPHNRTASTMSPFEDHLGRLPPGWERREDNLGRQYYVDHNTRSTSWTRPTANGAVERSNQEAATQVERQRHQNRTLPEDRTGASSPTLQQDHTQQQQAAVAAAAAQAPSSGTVMHTGATSPGTGELPPGWEQRWTPEGRAYFVDHNTRTTTWVDPRRQQYIRMYGGQNSSNGVIQQQPVSQLGPLPSGWEMRLTNTARVYFVDHNTKTTTWDDPRLPSSLDQNVPQYKRDFRRKLIYFRSQPAMRILSGQCHIKVRRSHIFEDSFAEITRQTPHDLKKRLMIKFDGEDGLDYGGLSREFFFLLSHEMFNPFYCLFEYSAHDNYTLQINPHSGINPEHLNYFKFIGRVVGLAIFHRRFLDAFFIGALYKMVLGKMVVLADMEGVDADFHRSLQWILDNDISGGILEQTFSTEDERFGVLTVEDLIPGGRDIEVTNENKKEYVDLMVKWRIEKRISEQFQSFKEGFNELIPQDLINVFDERELELLIGGIAEIDVDDWKKHTDYRGYTESDEVIQFFWQTVRSWDGEQKSRLLQFTTGTSRIPVNGFKDLQGSDGPRRFTIEKAGDVINLPKAHTCFNRLDLPPYKTLETLQGKMTIAVEETMGFGQE</sequence>
<dbReference type="SMART" id="SM00119">
    <property type="entry name" value="HECTc"/>
    <property type="match status" value="1"/>
</dbReference>
<feature type="domain" description="WW" evidence="13">
    <location>
        <begin position="442"/>
        <end position="475"/>
    </location>
</feature>
<feature type="compositionally biased region" description="Basic and acidic residues" evidence="11">
    <location>
        <begin position="272"/>
        <end position="285"/>
    </location>
</feature>
<dbReference type="PANTHER" id="PTHR11254:SF440">
    <property type="entry name" value="E3 UBIQUITIN-PROTEIN LIGASE NEDD-4"/>
    <property type="match status" value="1"/>
</dbReference>
<evidence type="ECO:0000256" key="9">
    <source>
        <dbReference type="PIRNR" id="PIRNR001569"/>
    </source>
</evidence>
<evidence type="ECO:0000256" key="5">
    <source>
        <dbReference type="ARBA" id="ARBA00022490"/>
    </source>
</evidence>
<accession>A0ABP0B3B6</accession>
<dbReference type="PIRSF" id="PIRSF001569">
    <property type="entry name" value="E3_ub_ligase_SMURF1"/>
    <property type="match status" value="1"/>
</dbReference>
<comment type="catalytic activity">
    <reaction evidence="1 9">
        <text>S-ubiquitinyl-[E2 ubiquitin-conjugating enzyme]-L-cysteine + [acceptor protein]-L-lysine = [E2 ubiquitin-conjugating enzyme]-L-cysteine + N(6)-ubiquitinyl-[acceptor protein]-L-lysine.</text>
        <dbReference type="EC" id="2.3.2.26"/>
    </reaction>
</comment>
<dbReference type="Gene3D" id="3.30.2410.10">
    <property type="entry name" value="Hect, E3 ligase catalytic domain"/>
    <property type="match status" value="1"/>
</dbReference>
<dbReference type="SMART" id="SM00456">
    <property type="entry name" value="WW"/>
    <property type="match status" value="3"/>
</dbReference>
<dbReference type="SUPFAM" id="SSF51045">
    <property type="entry name" value="WW domain"/>
    <property type="match status" value="3"/>
</dbReference>
<keyword evidence="16" id="KW-1185">Reference proteome</keyword>
<dbReference type="GO" id="GO:0061630">
    <property type="term" value="F:ubiquitin protein ligase activity"/>
    <property type="evidence" value="ECO:0007669"/>
    <property type="project" value="UniProtKB-EC"/>
</dbReference>
<feature type="compositionally biased region" description="Low complexity" evidence="11">
    <location>
        <begin position="223"/>
        <end position="240"/>
    </location>
</feature>
<dbReference type="SMART" id="SM00239">
    <property type="entry name" value="C2"/>
    <property type="match status" value="1"/>
</dbReference>
<evidence type="ECO:0000259" key="13">
    <source>
        <dbReference type="PROSITE" id="PS50020"/>
    </source>
</evidence>
<keyword evidence="8 9" id="KW-0833">Ubl conjugation pathway</keyword>
<evidence type="ECO:0000256" key="2">
    <source>
        <dbReference type="ARBA" id="ARBA00004496"/>
    </source>
</evidence>
<evidence type="ECO:0000256" key="4">
    <source>
        <dbReference type="ARBA" id="ARBA00010334"/>
    </source>
</evidence>
<evidence type="ECO:0000256" key="7">
    <source>
        <dbReference type="ARBA" id="ARBA00022737"/>
    </source>
</evidence>
<dbReference type="InterPro" id="IPR000569">
    <property type="entry name" value="HECT_dom"/>
</dbReference>
<keyword evidence="5" id="KW-0963">Cytoplasm</keyword>
<name>A0ABP0B3B6_9PEZI</name>
<dbReference type="InterPro" id="IPR050409">
    <property type="entry name" value="E3_ubiq-protein_ligase"/>
</dbReference>
<feature type="domain" description="HECT" evidence="14">
    <location>
        <begin position="531"/>
        <end position="865"/>
    </location>
</feature>
<dbReference type="Gene3D" id="2.60.40.150">
    <property type="entry name" value="C2 domain"/>
    <property type="match status" value="1"/>
</dbReference>
<dbReference type="Proteomes" id="UP001642406">
    <property type="component" value="Unassembled WGS sequence"/>
</dbReference>
<dbReference type="CDD" id="cd00078">
    <property type="entry name" value="HECTc"/>
    <property type="match status" value="1"/>
</dbReference>
<feature type="domain" description="WW" evidence="13">
    <location>
        <begin position="383"/>
        <end position="416"/>
    </location>
</feature>
<dbReference type="InterPro" id="IPR001202">
    <property type="entry name" value="WW_dom"/>
</dbReference>
<protein>
    <recommendedName>
        <fullName evidence="9">E3 ubiquitin-protein ligase</fullName>
        <ecNumber evidence="9">2.3.2.26</ecNumber>
    </recommendedName>
</protein>
<feature type="compositionally biased region" description="Low complexity" evidence="11">
    <location>
        <begin position="248"/>
        <end position="261"/>
    </location>
</feature>
<feature type="region of interest" description="Disordered" evidence="11">
    <location>
        <begin position="140"/>
        <end position="211"/>
    </location>
</feature>
<dbReference type="PROSITE" id="PS50237">
    <property type="entry name" value="HECT"/>
    <property type="match status" value="1"/>
</dbReference>
<dbReference type="EMBL" id="CAWUHC010000011">
    <property type="protein sequence ID" value="CAK7214027.1"/>
    <property type="molecule type" value="Genomic_DNA"/>
</dbReference>
<dbReference type="SUPFAM" id="SSF49562">
    <property type="entry name" value="C2 domain (Calcium/lipid-binding domain, CaLB)"/>
    <property type="match status" value="1"/>
</dbReference>
<evidence type="ECO:0000313" key="15">
    <source>
        <dbReference type="EMBL" id="CAK7214027.1"/>
    </source>
</evidence>
<evidence type="ECO:0000256" key="8">
    <source>
        <dbReference type="ARBA" id="ARBA00022786"/>
    </source>
</evidence>
<dbReference type="InterPro" id="IPR024928">
    <property type="entry name" value="E3_ub_ligase_SMURF1"/>
</dbReference>
<feature type="compositionally biased region" description="Polar residues" evidence="11">
    <location>
        <begin position="367"/>
        <end position="381"/>
    </location>
</feature>
<dbReference type="CDD" id="cd08382">
    <property type="entry name" value="C2_Smurf-like"/>
    <property type="match status" value="1"/>
</dbReference>
<feature type="region of interest" description="Disordered" evidence="11">
    <location>
        <begin position="301"/>
        <end position="388"/>
    </location>
</feature>
<dbReference type="PROSITE" id="PS50020">
    <property type="entry name" value="WW_DOMAIN_2"/>
    <property type="match status" value="3"/>
</dbReference>
<comment type="pathway">
    <text evidence="3 9">Protein modification; protein ubiquitination.</text>
</comment>
<dbReference type="Pfam" id="PF00168">
    <property type="entry name" value="C2"/>
    <property type="match status" value="1"/>
</dbReference>
<keyword evidence="15" id="KW-0012">Acyltransferase</keyword>
<dbReference type="Gene3D" id="3.90.1750.10">
    <property type="entry name" value="Hect, E3 ligase catalytic domains"/>
    <property type="match status" value="1"/>
</dbReference>
<dbReference type="CDD" id="cd00201">
    <property type="entry name" value="WW"/>
    <property type="match status" value="3"/>
</dbReference>
<feature type="compositionally biased region" description="Polar residues" evidence="11">
    <location>
        <begin position="341"/>
        <end position="352"/>
    </location>
</feature>
<evidence type="ECO:0000313" key="16">
    <source>
        <dbReference type="Proteomes" id="UP001642406"/>
    </source>
</evidence>
<evidence type="ECO:0000256" key="10">
    <source>
        <dbReference type="PROSITE-ProRule" id="PRU00104"/>
    </source>
</evidence>
<proteinExistence type="inferred from homology"/>
<evidence type="ECO:0000256" key="3">
    <source>
        <dbReference type="ARBA" id="ARBA00004906"/>
    </source>
</evidence>
<dbReference type="EC" id="2.3.2.26" evidence="9"/>
<dbReference type="InterPro" id="IPR000008">
    <property type="entry name" value="C2_dom"/>
</dbReference>
<feature type="domain" description="WW" evidence="13">
    <location>
        <begin position="277"/>
        <end position="310"/>
    </location>
</feature>
<dbReference type="InterPro" id="IPR035892">
    <property type="entry name" value="C2_domain_sf"/>
</dbReference>
<evidence type="ECO:0000256" key="6">
    <source>
        <dbReference type="ARBA" id="ARBA00022679"/>
    </source>
</evidence>
<dbReference type="Pfam" id="PF00632">
    <property type="entry name" value="HECT"/>
    <property type="match status" value="1"/>
</dbReference>
<reference evidence="15 16" key="1">
    <citation type="submission" date="2024-01" db="EMBL/GenBank/DDBJ databases">
        <authorList>
            <person name="Allen C."/>
            <person name="Tagirdzhanova G."/>
        </authorList>
    </citation>
    <scope>NUCLEOTIDE SEQUENCE [LARGE SCALE GENOMIC DNA]</scope>
</reference>
<feature type="active site" description="Glycyl thioester intermediate" evidence="10">
    <location>
        <position position="833"/>
    </location>
</feature>
<keyword evidence="7" id="KW-0677">Repeat</keyword>
<feature type="compositionally biased region" description="Low complexity" evidence="11">
    <location>
        <begin position="353"/>
        <end position="366"/>
    </location>
</feature>
<dbReference type="InterPro" id="IPR036020">
    <property type="entry name" value="WW_dom_sf"/>
</dbReference>
<dbReference type="PANTHER" id="PTHR11254">
    <property type="entry name" value="HECT DOMAIN UBIQUITIN-PROTEIN LIGASE"/>
    <property type="match status" value="1"/>
</dbReference>
<feature type="region of interest" description="Disordered" evidence="11">
    <location>
        <begin position="223"/>
        <end position="285"/>
    </location>
</feature>
<comment type="caution">
    <text evidence="15">The sequence shown here is derived from an EMBL/GenBank/DDBJ whole genome shotgun (WGS) entry which is preliminary data.</text>
</comment>
<dbReference type="PROSITE" id="PS01159">
    <property type="entry name" value="WW_DOMAIN_1"/>
    <property type="match status" value="3"/>
</dbReference>
<feature type="compositionally biased region" description="Low complexity" evidence="11">
    <location>
        <begin position="142"/>
        <end position="173"/>
    </location>
</feature>
<evidence type="ECO:0000256" key="11">
    <source>
        <dbReference type="SAM" id="MobiDB-lite"/>
    </source>
</evidence>
<dbReference type="Gene3D" id="3.30.2160.10">
    <property type="entry name" value="Hect, E3 ligase catalytic domain"/>
    <property type="match status" value="1"/>
</dbReference>
<keyword evidence="6 9" id="KW-0808">Transferase</keyword>